<feature type="region of interest" description="Disordered" evidence="1">
    <location>
        <begin position="688"/>
        <end position="729"/>
    </location>
</feature>
<feature type="region of interest" description="Disordered" evidence="1">
    <location>
        <begin position="570"/>
        <end position="599"/>
    </location>
</feature>
<feature type="compositionally biased region" description="Basic residues" evidence="1">
    <location>
        <begin position="330"/>
        <end position="340"/>
    </location>
</feature>
<dbReference type="SUPFAM" id="SSF53098">
    <property type="entry name" value="Ribonuclease H-like"/>
    <property type="match status" value="1"/>
</dbReference>
<accession>A0A7M2SAC4</accession>
<protein>
    <submittedName>
        <fullName evidence="3">DDE-type integrase/transposase/recombinase</fullName>
    </submittedName>
</protein>
<dbReference type="InterPro" id="IPR001584">
    <property type="entry name" value="Integrase_cat-core"/>
</dbReference>
<dbReference type="GO" id="GO:0015074">
    <property type="term" value="P:DNA integration"/>
    <property type="evidence" value="ECO:0007669"/>
    <property type="project" value="InterPro"/>
</dbReference>
<evidence type="ECO:0000256" key="1">
    <source>
        <dbReference type="SAM" id="MobiDB-lite"/>
    </source>
</evidence>
<keyword evidence="4" id="KW-1185">Reference proteome</keyword>
<proteinExistence type="predicted"/>
<dbReference type="InterPro" id="IPR012337">
    <property type="entry name" value="RNaseH-like_sf"/>
</dbReference>
<sequence length="807" mass="88133">MTAAAVERASLVVRRAPRGVLVRGDQVRWRGSRYTVAGLDGAKVLLVPGGGGQDPVSVLLAMLASAADFAVLDEAGQPVTQAELPDFAALEGIPAHAAQAAQQWWRAVIEVDTGLPPDAAAGARPRPMYNPATTTFIERYQAKAAELRAVLGWSVSWQTVQAKRLAYRKKRTVASLVDQRSTKKQRLYGLTDQRVVDQLLLLVDRQRRRQDTPSDARKLFKQLRRSVRAAHGESVKVPAEPTLYKLLQRLGIDARDLGGSRGARGQSGAGSVPPFSVTSATMPGELVQIDSTDLDIWVLGDDGQPARVELTCAVCVATRSIIAAVVRPKQPGRRGKRRKGGQGGLVGAPRRKGRATKAVDACELLAQALVPVPMRPGFDAAVHASASALPYEELVAVDARFAQAAARPVIIPDLIVIDHGTVFAGRTFFDACEYLGISVRPARKRTGQDKSVVERTFGSIKSMFSQHVNTYTGNDPVRVRRTVDGERLWTLAELDDMLQQWIALEWQNKPHPELADPYDAYLPELTPNEMYAACVAVEGYLPIPLAQDDYLRLLPTAWVGVSPQGIRFKNRTYDNPERDPKKGLNPCRKTRSGLRGKRKGRWEVRYTPNDPSRVWLRDHHRNEWVEATWVHQHVVGRPFTQFLWDIAASQHLERGGRLDDEEAIAHALADLLERAAQGPDRAALVQMPDGYTSVPPPAPPAEFDPYAGRAPLDRSQLLPDPDSELGDGPLVLDDTGLYATSPAGAAIDWESGPAAPDASLAAWEGVQPGEAAGEEGEDLTARYRRIIAEIRQTPPDGDGEDDDPGSE</sequence>
<dbReference type="EMBL" id="CP063373">
    <property type="protein sequence ID" value="QOV33236.1"/>
    <property type="molecule type" value="Genomic_DNA"/>
</dbReference>
<evidence type="ECO:0000259" key="2">
    <source>
        <dbReference type="PROSITE" id="PS50994"/>
    </source>
</evidence>
<gene>
    <name evidence="3" type="ORF">IM697_23620</name>
</gene>
<reference evidence="3 4" key="1">
    <citation type="submission" date="2020-10" db="EMBL/GenBank/DDBJ databases">
        <title>Streptomyces ferrugineus complate genome analysis.</title>
        <authorList>
            <person name="Anwar N."/>
        </authorList>
    </citation>
    <scope>NUCLEOTIDE SEQUENCE [LARGE SCALE GENOMIC DNA]</scope>
    <source>
        <strain evidence="3 4">CCTCC AA2014009</strain>
    </source>
</reference>
<evidence type="ECO:0000313" key="3">
    <source>
        <dbReference type="EMBL" id="QOV33236.1"/>
    </source>
</evidence>
<feature type="compositionally biased region" description="Basic and acidic residues" evidence="1">
    <location>
        <begin position="571"/>
        <end position="582"/>
    </location>
</feature>
<dbReference type="RefSeq" id="WP_194038006.1">
    <property type="nucleotide sequence ID" value="NZ_CP063373.1"/>
</dbReference>
<dbReference type="KEGG" id="sfeu:IM697_23620"/>
<dbReference type="Proteomes" id="UP000594205">
    <property type="component" value="Chromosome"/>
</dbReference>
<dbReference type="GO" id="GO:0003676">
    <property type="term" value="F:nucleic acid binding"/>
    <property type="evidence" value="ECO:0007669"/>
    <property type="project" value="InterPro"/>
</dbReference>
<feature type="compositionally biased region" description="Basic residues" evidence="1">
    <location>
        <begin position="588"/>
        <end position="599"/>
    </location>
</feature>
<name>A0A7M2SAC4_9ACTN</name>
<dbReference type="Gene3D" id="3.30.420.10">
    <property type="entry name" value="Ribonuclease H-like superfamily/Ribonuclease H"/>
    <property type="match status" value="2"/>
</dbReference>
<evidence type="ECO:0000313" key="4">
    <source>
        <dbReference type="Proteomes" id="UP000594205"/>
    </source>
</evidence>
<dbReference type="InterPro" id="IPR036397">
    <property type="entry name" value="RNaseH_sf"/>
</dbReference>
<dbReference type="PROSITE" id="PS50994">
    <property type="entry name" value="INTEGRASE"/>
    <property type="match status" value="1"/>
</dbReference>
<dbReference type="AlphaFoldDB" id="A0A7M2SAC4"/>
<feature type="region of interest" description="Disordered" evidence="1">
    <location>
        <begin position="328"/>
        <end position="350"/>
    </location>
</feature>
<organism evidence="3 4">
    <name type="scientific">Streptomyces ferrugineus</name>
    <dbReference type="NCBI Taxonomy" id="1413221"/>
    <lineage>
        <taxon>Bacteria</taxon>
        <taxon>Bacillati</taxon>
        <taxon>Actinomycetota</taxon>
        <taxon>Actinomycetes</taxon>
        <taxon>Kitasatosporales</taxon>
        <taxon>Streptomycetaceae</taxon>
        <taxon>Streptomyces</taxon>
    </lineage>
</organism>
<feature type="domain" description="Integrase catalytic" evidence="2">
    <location>
        <begin position="327"/>
        <end position="525"/>
    </location>
</feature>